<gene>
    <name evidence="1" type="primary">63</name>
    <name evidence="1" type="ORF">SEA_EDEN_63</name>
</gene>
<protein>
    <submittedName>
        <fullName evidence="1">Uncharacterized protein</fullName>
    </submittedName>
</protein>
<name>A0A345KWF6_9CAUD</name>
<evidence type="ECO:0000313" key="1">
    <source>
        <dbReference type="EMBL" id="AXH47358.1"/>
    </source>
</evidence>
<reference evidence="2" key="1">
    <citation type="submission" date="2018-06" db="EMBL/GenBank/DDBJ databases">
        <authorList>
            <person name="Zhirakovskaya E."/>
        </authorList>
    </citation>
    <scope>NUCLEOTIDE SEQUENCE [LARGE SCALE GENOMIC DNA]</scope>
</reference>
<dbReference type="RefSeq" id="YP_009806842.1">
    <property type="nucleotide sequence ID" value="NC_048017.1"/>
</dbReference>
<evidence type="ECO:0000313" key="2">
    <source>
        <dbReference type="Proteomes" id="UP000260367"/>
    </source>
</evidence>
<dbReference type="GeneID" id="54997712"/>
<organism evidence="1 2">
    <name type="scientific">Microbacterium phage Eden</name>
    <dbReference type="NCBI Taxonomy" id="2250289"/>
    <lineage>
        <taxon>Viruses</taxon>
        <taxon>Duplodnaviria</taxon>
        <taxon>Heunggongvirae</taxon>
        <taxon>Uroviricota</taxon>
        <taxon>Caudoviricetes</taxon>
        <taxon>Edenvirus</taxon>
        <taxon>Edenvirus eden</taxon>
    </lineage>
</organism>
<dbReference type="EMBL" id="MH509447">
    <property type="protein sequence ID" value="AXH47358.1"/>
    <property type="molecule type" value="Genomic_DNA"/>
</dbReference>
<accession>A0A345KWF6</accession>
<proteinExistence type="predicted"/>
<keyword evidence="2" id="KW-1185">Reference proteome</keyword>
<sequence>MAQFTVVGKRRVFRVNAKSIQQLTRALRQVGIVWQAIHEDKDAKPAT</sequence>
<dbReference type="Proteomes" id="UP000260367">
    <property type="component" value="Segment"/>
</dbReference>
<dbReference type="KEGG" id="vg:54997712"/>